<accession>A0A0F9KST4</accession>
<name>A0A0F9KST4_9ZZZZ</name>
<dbReference type="EMBL" id="LAZR01008582">
    <property type="protein sequence ID" value="KKM77841.1"/>
    <property type="molecule type" value="Genomic_DNA"/>
</dbReference>
<sequence length="32" mass="3861">MDNVGIMIDWMKKNSVRINQAKFMTEKELFNK</sequence>
<gene>
    <name evidence="1" type="ORF">LCGC14_1365920</name>
</gene>
<protein>
    <submittedName>
        <fullName evidence="1">Uncharacterized protein</fullName>
    </submittedName>
</protein>
<evidence type="ECO:0000313" key="1">
    <source>
        <dbReference type="EMBL" id="KKM77841.1"/>
    </source>
</evidence>
<organism evidence="1">
    <name type="scientific">marine sediment metagenome</name>
    <dbReference type="NCBI Taxonomy" id="412755"/>
    <lineage>
        <taxon>unclassified sequences</taxon>
        <taxon>metagenomes</taxon>
        <taxon>ecological metagenomes</taxon>
    </lineage>
</organism>
<reference evidence="1" key="1">
    <citation type="journal article" date="2015" name="Nature">
        <title>Complex archaea that bridge the gap between prokaryotes and eukaryotes.</title>
        <authorList>
            <person name="Spang A."/>
            <person name="Saw J.H."/>
            <person name="Jorgensen S.L."/>
            <person name="Zaremba-Niedzwiedzka K."/>
            <person name="Martijn J."/>
            <person name="Lind A.E."/>
            <person name="van Eijk R."/>
            <person name="Schleper C."/>
            <person name="Guy L."/>
            <person name="Ettema T.J."/>
        </authorList>
    </citation>
    <scope>NUCLEOTIDE SEQUENCE</scope>
</reference>
<comment type="caution">
    <text evidence="1">The sequence shown here is derived from an EMBL/GenBank/DDBJ whole genome shotgun (WGS) entry which is preliminary data.</text>
</comment>
<proteinExistence type="predicted"/>
<dbReference type="AlphaFoldDB" id="A0A0F9KST4"/>